<evidence type="ECO:0000256" key="3">
    <source>
        <dbReference type="ARBA" id="ARBA00022840"/>
    </source>
</evidence>
<dbReference type="PANTHER" id="PTHR11669:SF20">
    <property type="entry name" value="REPLICATION FACTOR C SUBUNIT 4"/>
    <property type="match status" value="1"/>
</dbReference>
<dbReference type="InterPro" id="IPR003959">
    <property type="entry name" value="ATPase_AAA_core"/>
</dbReference>
<evidence type="ECO:0000256" key="2">
    <source>
        <dbReference type="ARBA" id="ARBA00022741"/>
    </source>
</evidence>
<dbReference type="CDD" id="cd00009">
    <property type="entry name" value="AAA"/>
    <property type="match status" value="1"/>
</dbReference>
<dbReference type="GO" id="GO:0005634">
    <property type="term" value="C:nucleus"/>
    <property type="evidence" value="ECO:0007669"/>
    <property type="project" value="TreeGrafter"/>
</dbReference>
<dbReference type="GO" id="GO:0005663">
    <property type="term" value="C:DNA replication factor C complex"/>
    <property type="evidence" value="ECO:0007669"/>
    <property type="project" value="TreeGrafter"/>
</dbReference>
<accession>A0A382CE38</accession>
<organism evidence="5">
    <name type="scientific">marine metagenome</name>
    <dbReference type="NCBI Taxonomy" id="408172"/>
    <lineage>
        <taxon>unclassified sequences</taxon>
        <taxon>metagenomes</taxon>
        <taxon>ecological metagenomes</taxon>
    </lineage>
</organism>
<gene>
    <name evidence="5" type="ORF">METZ01_LOCUS177154</name>
</gene>
<feature type="non-terminal residue" evidence="5">
    <location>
        <position position="316"/>
    </location>
</feature>
<evidence type="ECO:0000259" key="4">
    <source>
        <dbReference type="SMART" id="SM00382"/>
    </source>
</evidence>
<name>A0A382CE38_9ZZZZ</name>
<dbReference type="EMBL" id="UINC01034058">
    <property type="protein sequence ID" value="SVB24300.1"/>
    <property type="molecule type" value="Genomic_DNA"/>
</dbReference>
<keyword evidence="2" id="KW-0547">Nucleotide-binding</keyword>
<dbReference type="Gene3D" id="3.40.50.300">
    <property type="entry name" value="P-loop containing nucleotide triphosphate hydrolases"/>
    <property type="match status" value="1"/>
</dbReference>
<dbReference type="GO" id="GO:0016887">
    <property type="term" value="F:ATP hydrolysis activity"/>
    <property type="evidence" value="ECO:0007669"/>
    <property type="project" value="InterPro"/>
</dbReference>
<dbReference type="InterPro" id="IPR003593">
    <property type="entry name" value="AAA+_ATPase"/>
</dbReference>
<dbReference type="GO" id="GO:0003689">
    <property type="term" value="F:DNA clamp loader activity"/>
    <property type="evidence" value="ECO:0007669"/>
    <property type="project" value="TreeGrafter"/>
</dbReference>
<dbReference type="GO" id="GO:0006281">
    <property type="term" value="P:DNA repair"/>
    <property type="evidence" value="ECO:0007669"/>
    <property type="project" value="TreeGrafter"/>
</dbReference>
<keyword evidence="1" id="KW-0235">DNA replication</keyword>
<dbReference type="GO" id="GO:0005524">
    <property type="term" value="F:ATP binding"/>
    <property type="evidence" value="ECO:0007669"/>
    <property type="project" value="UniProtKB-KW"/>
</dbReference>
<evidence type="ECO:0000313" key="5">
    <source>
        <dbReference type="EMBL" id="SVB24300.1"/>
    </source>
</evidence>
<dbReference type="GO" id="GO:0006261">
    <property type="term" value="P:DNA-templated DNA replication"/>
    <property type="evidence" value="ECO:0007669"/>
    <property type="project" value="TreeGrafter"/>
</dbReference>
<keyword evidence="3" id="KW-0067">ATP-binding</keyword>
<dbReference type="InterPro" id="IPR027417">
    <property type="entry name" value="P-loop_NTPase"/>
</dbReference>
<dbReference type="SUPFAM" id="SSF52540">
    <property type="entry name" value="P-loop containing nucleoside triphosphate hydrolases"/>
    <property type="match status" value="1"/>
</dbReference>
<reference evidence="5" key="1">
    <citation type="submission" date="2018-05" db="EMBL/GenBank/DDBJ databases">
        <authorList>
            <person name="Lanie J.A."/>
            <person name="Ng W.-L."/>
            <person name="Kazmierczak K.M."/>
            <person name="Andrzejewski T.M."/>
            <person name="Davidsen T.M."/>
            <person name="Wayne K.J."/>
            <person name="Tettelin H."/>
            <person name="Glass J.I."/>
            <person name="Rusch D."/>
            <person name="Podicherti R."/>
            <person name="Tsui H.-C.T."/>
            <person name="Winkler M.E."/>
        </authorList>
    </citation>
    <scope>NUCLEOTIDE SEQUENCE</scope>
</reference>
<dbReference type="AlphaFoldDB" id="A0A382CE38"/>
<sequence length="316" mass="37708">MVYIPWIEKYKPNNIDNFNDDLIQIFKNFQKIKNILIFGLPGTGKTTFCDLIIKHFFNNHENNNLLILNASDERGIDTVRNKIRNFCQKKVTLNDSFKLCILDECDNLTYEAQTTLRRILEDFSNTKFFFICNYNYKIINPIKSRCLELEFKNFSDDYILNFSLDILKKENIIINDHLNNIYIKYVKYLILIQKNDIRKIITYIEFLSKMNPQTFDKSIINDITGYLDLDFTQKLLNQIKSVRNISNIVKLLSNYSMNNILENILHIVINNNEIEYSDKKNMISLLSEIDFYKNKKVDYEIIIYKLIKEFILIKKK</sequence>
<evidence type="ECO:0000256" key="1">
    <source>
        <dbReference type="ARBA" id="ARBA00022705"/>
    </source>
</evidence>
<protein>
    <recommendedName>
        <fullName evidence="4">AAA+ ATPase domain-containing protein</fullName>
    </recommendedName>
</protein>
<dbReference type="PANTHER" id="PTHR11669">
    <property type="entry name" value="REPLICATION FACTOR C / DNA POLYMERASE III GAMMA-TAU SUBUNIT"/>
    <property type="match status" value="1"/>
</dbReference>
<dbReference type="InterPro" id="IPR050238">
    <property type="entry name" value="DNA_Rep/Repair_Clamp_Loader"/>
</dbReference>
<dbReference type="Pfam" id="PF00004">
    <property type="entry name" value="AAA"/>
    <property type="match status" value="1"/>
</dbReference>
<feature type="domain" description="AAA+ ATPase" evidence="4">
    <location>
        <begin position="31"/>
        <end position="155"/>
    </location>
</feature>
<proteinExistence type="predicted"/>
<dbReference type="SMART" id="SM00382">
    <property type="entry name" value="AAA"/>
    <property type="match status" value="1"/>
</dbReference>